<dbReference type="InterPro" id="IPR040285">
    <property type="entry name" value="ProX/PRXD1"/>
</dbReference>
<protein>
    <recommendedName>
        <fullName evidence="2">YbaK/aminoacyl-tRNA synthetase-associated domain-containing protein</fullName>
    </recommendedName>
</protein>
<feature type="domain" description="YbaK/aminoacyl-tRNA synthetase-associated" evidence="2">
    <location>
        <begin position="22"/>
        <end position="147"/>
    </location>
</feature>
<dbReference type="InterPro" id="IPR007214">
    <property type="entry name" value="YbaK/aa-tRNA-synth-assoc-dom"/>
</dbReference>
<comment type="similarity">
    <text evidence="1">Belongs to the PRORSD1 family.</text>
</comment>
<proteinExistence type="inferred from homology"/>
<evidence type="ECO:0000313" key="4">
    <source>
        <dbReference type="Proteomes" id="UP000246077"/>
    </source>
</evidence>
<dbReference type="SUPFAM" id="SSF55826">
    <property type="entry name" value="YbaK/ProRS associated domain"/>
    <property type="match status" value="1"/>
</dbReference>
<dbReference type="Proteomes" id="UP000246077">
    <property type="component" value="Unassembled WGS sequence"/>
</dbReference>
<dbReference type="InterPro" id="IPR036754">
    <property type="entry name" value="YbaK/aa-tRNA-synt-asso_dom_sf"/>
</dbReference>
<accession>A0A317E147</accession>
<dbReference type="CDD" id="cd04335">
    <property type="entry name" value="PrdX_deacylase"/>
    <property type="match status" value="1"/>
</dbReference>
<dbReference type="Gene3D" id="3.90.960.10">
    <property type="entry name" value="YbaK/aminoacyl-tRNA synthetase-associated domain"/>
    <property type="match status" value="1"/>
</dbReference>
<keyword evidence="4" id="KW-1185">Reference proteome</keyword>
<dbReference type="FunFam" id="3.90.960.10:FF:000005">
    <property type="entry name" value="Putative prolyl-tRNA synthetase"/>
    <property type="match status" value="1"/>
</dbReference>
<dbReference type="PANTHER" id="PTHR31423">
    <property type="entry name" value="YBAK DOMAIN-CONTAINING PROTEIN"/>
    <property type="match status" value="1"/>
</dbReference>
<dbReference type="EMBL" id="QGLF01000003">
    <property type="protein sequence ID" value="PWR20788.1"/>
    <property type="molecule type" value="Genomic_DNA"/>
</dbReference>
<comment type="caution">
    <text evidence="3">The sequence shown here is derived from an EMBL/GenBank/DDBJ whole genome shotgun (WGS) entry which is preliminary data.</text>
</comment>
<dbReference type="Pfam" id="PF04073">
    <property type="entry name" value="tRNA_edit"/>
    <property type="match status" value="1"/>
</dbReference>
<gene>
    <name evidence="3" type="ORF">DKG75_12410</name>
</gene>
<dbReference type="GO" id="GO:0002161">
    <property type="term" value="F:aminoacyl-tRNA deacylase activity"/>
    <property type="evidence" value="ECO:0007669"/>
    <property type="project" value="InterPro"/>
</dbReference>
<reference evidence="4" key="1">
    <citation type="submission" date="2018-05" db="EMBL/GenBank/DDBJ databases">
        <title>Zavarzinia sp. HR-AS.</title>
        <authorList>
            <person name="Lee Y."/>
            <person name="Jeon C.O."/>
        </authorList>
    </citation>
    <scope>NUCLEOTIDE SEQUENCE [LARGE SCALE GENOMIC DNA]</scope>
    <source>
        <strain evidence="4">DSM 1231</strain>
    </source>
</reference>
<dbReference type="PANTHER" id="PTHR31423:SF3">
    <property type="entry name" value="PROLYL-TRNA SYNTHETASE ASSOCIATED DOMAIN-CONTAINING PROTEIN 1-RELATED"/>
    <property type="match status" value="1"/>
</dbReference>
<evidence type="ECO:0000259" key="2">
    <source>
        <dbReference type="Pfam" id="PF04073"/>
    </source>
</evidence>
<evidence type="ECO:0000256" key="1">
    <source>
        <dbReference type="ARBA" id="ARBA00010201"/>
    </source>
</evidence>
<sequence length="175" mass="18529">MTDLDLFARLDALGLAHRTVAHDAAHTVEEAQALRGQLPGGHAKNLFLKDRKGGFWLVVAEENVRVDLTALEKHLGAPRLSFGTPEAMLAILGVTPGSVTPFTLANESAAGVRLVLDSGLLAFDPLNFHPLRNDRTTAIARADFLRFLEATGHVPALVDLAAVTAARAAAKGEAP</sequence>
<organism evidence="3 4">
    <name type="scientific">Zavarzinia compransoris</name>
    <dbReference type="NCBI Taxonomy" id="1264899"/>
    <lineage>
        <taxon>Bacteria</taxon>
        <taxon>Pseudomonadati</taxon>
        <taxon>Pseudomonadota</taxon>
        <taxon>Alphaproteobacteria</taxon>
        <taxon>Rhodospirillales</taxon>
        <taxon>Zavarziniaceae</taxon>
        <taxon>Zavarzinia</taxon>
    </lineage>
</organism>
<evidence type="ECO:0000313" key="3">
    <source>
        <dbReference type="EMBL" id="PWR20788.1"/>
    </source>
</evidence>
<name>A0A317E147_9PROT</name>
<dbReference type="OrthoDB" id="5145315at2"/>
<dbReference type="AlphaFoldDB" id="A0A317E147"/>